<dbReference type="AlphaFoldDB" id="A0A9D3Y9X6"/>
<dbReference type="EMBL" id="JAIWYP010000016">
    <property type="protein sequence ID" value="KAH3696598.1"/>
    <property type="molecule type" value="Genomic_DNA"/>
</dbReference>
<proteinExistence type="predicted"/>
<sequence>MPDKPLKQKNVLKKFHDDTTKHVSSRLLTKKTAPSPGGHAFRQTTTIYKLCRAIIRAHALTKFHEDWIKIVTFGEITANIAPDSGSRKPKPLFAGTTARALLTMFLNGTEPFKLDQDIIATNLIKFHEDRIINMILDC</sequence>
<keyword evidence="2" id="KW-1185">Reference proteome</keyword>
<dbReference type="Proteomes" id="UP000828390">
    <property type="component" value="Unassembled WGS sequence"/>
</dbReference>
<protein>
    <submittedName>
        <fullName evidence="1">Uncharacterized protein</fullName>
    </submittedName>
</protein>
<name>A0A9D3Y9X6_DREPO</name>
<reference evidence="1" key="1">
    <citation type="journal article" date="2019" name="bioRxiv">
        <title>The Genome of the Zebra Mussel, Dreissena polymorpha: A Resource for Invasive Species Research.</title>
        <authorList>
            <person name="McCartney M.A."/>
            <person name="Auch B."/>
            <person name="Kono T."/>
            <person name="Mallez S."/>
            <person name="Zhang Y."/>
            <person name="Obille A."/>
            <person name="Becker A."/>
            <person name="Abrahante J.E."/>
            <person name="Garbe J."/>
            <person name="Badalamenti J.P."/>
            <person name="Herman A."/>
            <person name="Mangelson H."/>
            <person name="Liachko I."/>
            <person name="Sullivan S."/>
            <person name="Sone E.D."/>
            <person name="Koren S."/>
            <person name="Silverstein K.A.T."/>
            <person name="Beckman K.B."/>
            <person name="Gohl D.M."/>
        </authorList>
    </citation>
    <scope>NUCLEOTIDE SEQUENCE</scope>
    <source>
        <strain evidence="1">Duluth1</strain>
        <tissue evidence="1">Whole animal</tissue>
    </source>
</reference>
<reference evidence="1" key="2">
    <citation type="submission" date="2020-11" db="EMBL/GenBank/DDBJ databases">
        <authorList>
            <person name="McCartney M.A."/>
            <person name="Auch B."/>
            <person name="Kono T."/>
            <person name="Mallez S."/>
            <person name="Becker A."/>
            <person name="Gohl D.M."/>
            <person name="Silverstein K.A.T."/>
            <person name="Koren S."/>
            <person name="Bechman K.B."/>
            <person name="Herman A."/>
            <person name="Abrahante J.E."/>
            <person name="Garbe J."/>
        </authorList>
    </citation>
    <scope>NUCLEOTIDE SEQUENCE</scope>
    <source>
        <strain evidence="1">Duluth1</strain>
        <tissue evidence="1">Whole animal</tissue>
    </source>
</reference>
<comment type="caution">
    <text evidence="1">The sequence shown here is derived from an EMBL/GenBank/DDBJ whole genome shotgun (WGS) entry which is preliminary data.</text>
</comment>
<evidence type="ECO:0000313" key="1">
    <source>
        <dbReference type="EMBL" id="KAH3696598.1"/>
    </source>
</evidence>
<evidence type="ECO:0000313" key="2">
    <source>
        <dbReference type="Proteomes" id="UP000828390"/>
    </source>
</evidence>
<accession>A0A9D3Y9X6</accession>
<organism evidence="1 2">
    <name type="scientific">Dreissena polymorpha</name>
    <name type="common">Zebra mussel</name>
    <name type="synonym">Mytilus polymorpha</name>
    <dbReference type="NCBI Taxonomy" id="45954"/>
    <lineage>
        <taxon>Eukaryota</taxon>
        <taxon>Metazoa</taxon>
        <taxon>Spiralia</taxon>
        <taxon>Lophotrochozoa</taxon>
        <taxon>Mollusca</taxon>
        <taxon>Bivalvia</taxon>
        <taxon>Autobranchia</taxon>
        <taxon>Heteroconchia</taxon>
        <taxon>Euheterodonta</taxon>
        <taxon>Imparidentia</taxon>
        <taxon>Neoheterodontei</taxon>
        <taxon>Myida</taxon>
        <taxon>Dreissenoidea</taxon>
        <taxon>Dreissenidae</taxon>
        <taxon>Dreissena</taxon>
    </lineage>
</organism>
<gene>
    <name evidence="1" type="ORF">DPMN_084074</name>
</gene>